<evidence type="ECO:0000256" key="1">
    <source>
        <dbReference type="ARBA" id="ARBA00022741"/>
    </source>
</evidence>
<feature type="transmembrane region" description="Helical" evidence="3">
    <location>
        <begin position="130"/>
        <end position="154"/>
    </location>
</feature>
<dbReference type="Proteomes" id="UP001151529">
    <property type="component" value="Chromosome 7"/>
</dbReference>
<dbReference type="EMBL" id="JAPFFL010000014">
    <property type="protein sequence ID" value="KAJ6678517.1"/>
    <property type="molecule type" value="Genomic_DNA"/>
</dbReference>
<keyword evidence="4" id="KW-0418">Kinase</keyword>
<gene>
    <name evidence="4" type="ORF">OIU85_009036</name>
</gene>
<proteinExistence type="predicted"/>
<keyword evidence="3" id="KW-1133">Transmembrane helix</keyword>
<keyword evidence="4" id="KW-0808">Transferase</keyword>
<keyword evidence="3" id="KW-0812">Transmembrane</keyword>
<accession>A0A9Q0NZ36</accession>
<keyword evidence="2" id="KW-0067">ATP-binding</keyword>
<dbReference type="PANTHER" id="PTHR46008">
    <property type="entry name" value="LEAF RUST 10 DISEASE-RESISTANCE LOCUS RECEPTOR-LIKE PROTEIN KINASE-LIKE 1.4"/>
    <property type="match status" value="1"/>
</dbReference>
<keyword evidence="1" id="KW-0547">Nucleotide-binding</keyword>
<dbReference type="PANTHER" id="PTHR46008:SF62">
    <property type="entry name" value="PROTEIN KINASE DOMAIN-CONTAINING PROTEIN"/>
    <property type="match status" value="1"/>
</dbReference>
<dbReference type="AlphaFoldDB" id="A0A9Q0NZ36"/>
<comment type="caution">
    <text evidence="4">The sequence shown here is derived from an EMBL/GenBank/DDBJ whole genome shotgun (WGS) entry which is preliminary data.</text>
</comment>
<name>A0A9Q0NZ36_SALVM</name>
<dbReference type="Gene3D" id="1.10.510.10">
    <property type="entry name" value="Transferase(Phosphotransferase) domain 1"/>
    <property type="match status" value="1"/>
</dbReference>
<dbReference type="GO" id="GO:0016301">
    <property type="term" value="F:kinase activity"/>
    <property type="evidence" value="ECO:0007669"/>
    <property type="project" value="UniProtKB-KW"/>
</dbReference>
<dbReference type="OrthoDB" id="4062651at2759"/>
<keyword evidence="3" id="KW-0472">Membrane</keyword>
<reference evidence="4" key="1">
    <citation type="submission" date="2022-11" db="EMBL/GenBank/DDBJ databases">
        <authorList>
            <person name="Hyden B.L."/>
            <person name="Feng K."/>
            <person name="Yates T."/>
            <person name="Jawdy S."/>
            <person name="Smart L.B."/>
            <person name="Muchero W."/>
        </authorList>
    </citation>
    <scope>NUCLEOTIDE SEQUENCE</scope>
    <source>
        <tissue evidence="4">Shoot tip</tissue>
    </source>
</reference>
<keyword evidence="5" id="KW-1185">Reference proteome</keyword>
<evidence type="ECO:0000313" key="4">
    <source>
        <dbReference type="EMBL" id="KAJ6678517.1"/>
    </source>
</evidence>
<reference evidence="4" key="2">
    <citation type="journal article" date="2023" name="Int. J. Mol. Sci.">
        <title>De Novo Assembly and Annotation of 11 Diverse Shrub Willow (Salix) Genomes Reveals Novel Gene Organization in Sex-Linked Regions.</title>
        <authorList>
            <person name="Hyden B."/>
            <person name="Feng K."/>
            <person name="Yates T.B."/>
            <person name="Jawdy S."/>
            <person name="Cereghino C."/>
            <person name="Smart L.B."/>
            <person name="Muchero W."/>
        </authorList>
    </citation>
    <scope>NUCLEOTIDE SEQUENCE [LARGE SCALE GENOMIC DNA]</scope>
    <source>
        <tissue evidence="4">Shoot tip</tissue>
    </source>
</reference>
<evidence type="ECO:0000256" key="3">
    <source>
        <dbReference type="SAM" id="Phobius"/>
    </source>
</evidence>
<organism evidence="4 5">
    <name type="scientific">Salix viminalis</name>
    <name type="common">Common osier</name>
    <name type="synonym">Basket willow</name>
    <dbReference type="NCBI Taxonomy" id="40686"/>
    <lineage>
        <taxon>Eukaryota</taxon>
        <taxon>Viridiplantae</taxon>
        <taxon>Streptophyta</taxon>
        <taxon>Embryophyta</taxon>
        <taxon>Tracheophyta</taxon>
        <taxon>Spermatophyta</taxon>
        <taxon>Magnoliopsida</taxon>
        <taxon>eudicotyledons</taxon>
        <taxon>Gunneridae</taxon>
        <taxon>Pentapetalae</taxon>
        <taxon>rosids</taxon>
        <taxon>fabids</taxon>
        <taxon>Malpighiales</taxon>
        <taxon>Salicaceae</taxon>
        <taxon>Saliceae</taxon>
        <taxon>Salix</taxon>
    </lineage>
</organism>
<evidence type="ECO:0000256" key="2">
    <source>
        <dbReference type="ARBA" id="ARBA00022840"/>
    </source>
</evidence>
<keyword evidence="4" id="KW-0675">Receptor</keyword>
<evidence type="ECO:0000313" key="5">
    <source>
        <dbReference type="Proteomes" id="UP001151529"/>
    </source>
</evidence>
<protein>
    <submittedName>
        <fullName evidence="4">WALL-ASSOCIATED RECEPTOR KINASE-LIKE 14</fullName>
    </submittedName>
</protein>
<dbReference type="GO" id="GO:0005524">
    <property type="term" value="F:ATP binding"/>
    <property type="evidence" value="ECO:0007669"/>
    <property type="project" value="UniProtKB-KW"/>
</dbReference>
<sequence length="326" mass="35016">MRPVLKLSSGIKVLDSGVIALMGSPEMGLRPGMVAGELSLTVGVKNLGKYASLQSILSSVVIKTHQLMRLFGVKAQPQHIAVLKVHHVVLTLNLTNHGSPSILLIVRNLKDSKCNVSKYMSGRCGGTTRVAVLVGGLIAGALLMACLALLWYYVRRKSTSLRNQSSAKRLLCEAAGNSSVPFFQYKEIEKATNGFSEKQRIGRGCVDEIIDSYLDPNRDAWTLTSIHTVAELAFRCLAFHRDMRPTMTEVAEELEQIMLSAWIPTMYMASPSTSSCSSEYGSQKSLSGSIGSLAGIASGKVSIGSLAGIATGKLLPPQRTDSLTSL</sequence>